<comment type="similarity">
    <text evidence="2 7">Belongs to the cytochrome c oxidase subunit 3 family.</text>
</comment>
<evidence type="ECO:0000259" key="9">
    <source>
        <dbReference type="PROSITE" id="PS50253"/>
    </source>
</evidence>
<dbReference type="Proteomes" id="UP000503399">
    <property type="component" value="Chromosome"/>
</dbReference>
<keyword evidence="11" id="KW-1185">Reference proteome</keyword>
<keyword evidence="4 7" id="KW-0812">Transmembrane</keyword>
<sequence length="190" mass="21193">MASETGQGAQVLEPISRQDLRMYRGGFGLFIFSQIIPYVVLINVRYDLASAYVPARLSQVLGVLATVALILSAITVRAGLKAIRRDNLAGMNTGLTLTMLFGLVGMALLVAAWVQHPASFYSHYGEIFYTSLGASLLYLLVGELLLVVVKLRGVRVRFTAGNHWDVEAVQMWWMMTVYLWIATWLVFYLL</sequence>
<keyword evidence="6 8" id="KW-0472">Membrane</keyword>
<keyword evidence="3" id="KW-1003">Cell membrane</keyword>
<feature type="transmembrane region" description="Helical" evidence="8">
    <location>
        <begin position="27"/>
        <end position="46"/>
    </location>
</feature>
<accession>A0A6F8ZHR2</accession>
<organism evidence="10 11">
    <name type="scientific">Candidatus Hydrogenisulfobacillus filiaventi</name>
    <dbReference type="NCBI Taxonomy" id="2707344"/>
    <lineage>
        <taxon>Bacteria</taxon>
        <taxon>Bacillati</taxon>
        <taxon>Bacillota</taxon>
        <taxon>Clostridia</taxon>
        <taxon>Eubacteriales</taxon>
        <taxon>Clostridiales Family XVII. Incertae Sedis</taxon>
        <taxon>Candidatus Hydrogenisulfobacillus</taxon>
    </lineage>
</organism>
<dbReference type="Pfam" id="PF00510">
    <property type="entry name" value="COX3"/>
    <property type="match status" value="1"/>
</dbReference>
<evidence type="ECO:0000256" key="1">
    <source>
        <dbReference type="ARBA" id="ARBA00004651"/>
    </source>
</evidence>
<feature type="domain" description="Heme-copper oxidase subunit III family profile" evidence="9">
    <location>
        <begin position="1"/>
        <end position="190"/>
    </location>
</feature>
<dbReference type="PROSITE" id="PS50253">
    <property type="entry name" value="COX3"/>
    <property type="match status" value="1"/>
</dbReference>
<evidence type="ECO:0000256" key="4">
    <source>
        <dbReference type="ARBA" id="ARBA00022692"/>
    </source>
</evidence>
<evidence type="ECO:0000256" key="2">
    <source>
        <dbReference type="ARBA" id="ARBA00010581"/>
    </source>
</evidence>
<dbReference type="InterPro" id="IPR024791">
    <property type="entry name" value="Cyt_c/ubiquinol_Oxase_su3"/>
</dbReference>
<evidence type="ECO:0000256" key="3">
    <source>
        <dbReference type="ARBA" id="ARBA00022475"/>
    </source>
</evidence>
<dbReference type="Gene3D" id="1.20.120.80">
    <property type="entry name" value="Cytochrome c oxidase, subunit III, four-helix bundle"/>
    <property type="match status" value="1"/>
</dbReference>
<dbReference type="KEGG" id="hfv:R50_1637"/>
<feature type="transmembrane region" description="Helical" evidence="8">
    <location>
        <begin position="170"/>
        <end position="189"/>
    </location>
</feature>
<dbReference type="GO" id="GO:0019646">
    <property type="term" value="P:aerobic electron transport chain"/>
    <property type="evidence" value="ECO:0007669"/>
    <property type="project" value="InterPro"/>
</dbReference>
<reference evidence="10 11" key="1">
    <citation type="submission" date="2020-02" db="EMBL/GenBank/DDBJ databases">
        <authorList>
            <person name="Hogendoorn C."/>
        </authorList>
    </citation>
    <scope>NUCLEOTIDE SEQUENCE [LARGE SCALE GENOMIC DNA]</scope>
    <source>
        <strain evidence="10">R501</strain>
    </source>
</reference>
<dbReference type="InterPro" id="IPR013833">
    <property type="entry name" value="Cyt_c_oxidase_su3_a-hlx"/>
</dbReference>
<dbReference type="PANTHER" id="PTHR11403">
    <property type="entry name" value="CYTOCHROME C OXIDASE SUBUNIT III"/>
    <property type="match status" value="1"/>
</dbReference>
<keyword evidence="5 8" id="KW-1133">Transmembrane helix</keyword>
<gene>
    <name evidence="10" type="ORF">R50_1637</name>
</gene>
<evidence type="ECO:0000313" key="10">
    <source>
        <dbReference type="EMBL" id="CAB1129138.1"/>
    </source>
</evidence>
<dbReference type="EMBL" id="LR778114">
    <property type="protein sequence ID" value="CAB1129138.1"/>
    <property type="molecule type" value="Genomic_DNA"/>
</dbReference>
<feature type="transmembrane region" description="Helical" evidence="8">
    <location>
        <begin position="127"/>
        <end position="149"/>
    </location>
</feature>
<evidence type="ECO:0000256" key="7">
    <source>
        <dbReference type="RuleBase" id="RU003376"/>
    </source>
</evidence>
<dbReference type="AlphaFoldDB" id="A0A6F8ZHR2"/>
<evidence type="ECO:0000313" key="11">
    <source>
        <dbReference type="Proteomes" id="UP000503399"/>
    </source>
</evidence>
<feature type="transmembrane region" description="Helical" evidence="8">
    <location>
        <begin position="92"/>
        <end position="115"/>
    </location>
</feature>
<name>A0A6F8ZHR2_9FIRM</name>
<dbReference type="InterPro" id="IPR035973">
    <property type="entry name" value="Cyt_c_oxidase_su3-like_sf"/>
</dbReference>
<dbReference type="PANTHER" id="PTHR11403:SF2">
    <property type="entry name" value="CYTOCHROME BO(3) UBIQUINOL OXIDASE SUBUNIT 3"/>
    <property type="match status" value="1"/>
</dbReference>
<evidence type="ECO:0000256" key="6">
    <source>
        <dbReference type="ARBA" id="ARBA00023136"/>
    </source>
</evidence>
<comment type="subcellular location">
    <subcellularLocation>
        <location evidence="1 7">Cell membrane</location>
        <topology evidence="1 7">Multi-pass membrane protein</topology>
    </subcellularLocation>
</comment>
<dbReference type="SUPFAM" id="SSF81452">
    <property type="entry name" value="Cytochrome c oxidase subunit III-like"/>
    <property type="match status" value="1"/>
</dbReference>
<feature type="transmembrane region" description="Helical" evidence="8">
    <location>
        <begin position="58"/>
        <end position="80"/>
    </location>
</feature>
<dbReference type="GO" id="GO:0005886">
    <property type="term" value="C:plasma membrane"/>
    <property type="evidence" value="ECO:0007669"/>
    <property type="project" value="UniProtKB-SubCell"/>
</dbReference>
<evidence type="ECO:0000256" key="5">
    <source>
        <dbReference type="ARBA" id="ARBA00022989"/>
    </source>
</evidence>
<dbReference type="InterPro" id="IPR000298">
    <property type="entry name" value="Cyt_c_oxidase-like_su3"/>
</dbReference>
<protein>
    <submittedName>
        <fullName evidence="10">Putative Cytochrome C oxidase subunit III</fullName>
    </submittedName>
</protein>
<dbReference type="GO" id="GO:0004129">
    <property type="term" value="F:cytochrome-c oxidase activity"/>
    <property type="evidence" value="ECO:0007669"/>
    <property type="project" value="InterPro"/>
</dbReference>
<evidence type="ECO:0000256" key="8">
    <source>
        <dbReference type="SAM" id="Phobius"/>
    </source>
</evidence>
<proteinExistence type="inferred from homology"/>